<reference evidence="2 3" key="1">
    <citation type="submission" date="2018-07" db="EMBL/GenBank/DDBJ databases">
        <title>Genome sequences of Haloplanus sp. CBA1113.</title>
        <authorList>
            <person name="Kim Y.B."/>
            <person name="Roh S.W."/>
        </authorList>
    </citation>
    <scope>NUCLEOTIDE SEQUENCE [LARGE SCALE GENOMIC DNA]</scope>
    <source>
        <strain evidence="2 3">CBA1113</strain>
    </source>
</reference>
<sequence>MSAHDSDTTTSSDLLAGSTIVAILRSIQETFSPRLSTLGSWAGRVIRSSLLYRWFTMEPEPEVIVIDLRRTRTVGPFIAILDRIVETLAPYVDNSQLKTGLDVLAAWISTLAGTRVGELIVALLEPPTTPDQPEEPNRTGNSNNDCDRLE</sequence>
<keyword evidence="3" id="KW-1185">Reference proteome</keyword>
<dbReference type="KEGG" id="haj:DU500_07450"/>
<evidence type="ECO:0000313" key="2">
    <source>
        <dbReference type="EMBL" id="AXG06284.1"/>
    </source>
</evidence>
<name>A0A345E262_9EURY</name>
<dbReference type="AlphaFoldDB" id="A0A345E262"/>
<protein>
    <submittedName>
        <fullName evidence="2">Uncharacterized protein</fullName>
    </submittedName>
</protein>
<gene>
    <name evidence="2" type="ORF">DU500_07450</name>
</gene>
<dbReference type="EMBL" id="CP031150">
    <property type="protein sequence ID" value="AXG06284.1"/>
    <property type="molecule type" value="Genomic_DNA"/>
</dbReference>
<accession>A0A345E262</accession>
<evidence type="ECO:0000313" key="3">
    <source>
        <dbReference type="Proteomes" id="UP000253273"/>
    </source>
</evidence>
<dbReference type="RefSeq" id="WP_114585423.1">
    <property type="nucleotide sequence ID" value="NZ_CP031150.1"/>
</dbReference>
<organism evidence="2 3">
    <name type="scientific">Haloplanus rubicundus</name>
    <dbReference type="NCBI Taxonomy" id="1547898"/>
    <lineage>
        <taxon>Archaea</taxon>
        <taxon>Methanobacteriati</taxon>
        <taxon>Methanobacteriota</taxon>
        <taxon>Stenosarchaea group</taxon>
        <taxon>Halobacteria</taxon>
        <taxon>Halobacteriales</taxon>
        <taxon>Haloferacaceae</taxon>
        <taxon>Haloplanus</taxon>
    </lineage>
</organism>
<dbReference type="OrthoDB" id="205900at2157"/>
<dbReference type="GeneID" id="37283209"/>
<dbReference type="Proteomes" id="UP000253273">
    <property type="component" value="Chromosome"/>
</dbReference>
<proteinExistence type="predicted"/>
<evidence type="ECO:0000256" key="1">
    <source>
        <dbReference type="SAM" id="MobiDB-lite"/>
    </source>
</evidence>
<feature type="region of interest" description="Disordered" evidence="1">
    <location>
        <begin position="126"/>
        <end position="150"/>
    </location>
</feature>